<organism evidence="2">
    <name type="scientific">marine metagenome</name>
    <dbReference type="NCBI Taxonomy" id="408172"/>
    <lineage>
        <taxon>unclassified sequences</taxon>
        <taxon>metagenomes</taxon>
        <taxon>ecological metagenomes</taxon>
    </lineage>
</organism>
<dbReference type="PANTHER" id="PTHR43591">
    <property type="entry name" value="METHYLTRANSFERASE"/>
    <property type="match status" value="1"/>
</dbReference>
<dbReference type="Pfam" id="PF13847">
    <property type="entry name" value="Methyltransf_31"/>
    <property type="match status" value="1"/>
</dbReference>
<accession>A0A382Q0G7</accession>
<evidence type="ECO:0000259" key="1">
    <source>
        <dbReference type="Pfam" id="PF13847"/>
    </source>
</evidence>
<gene>
    <name evidence="2" type="ORF">METZ01_LOCUS330726</name>
</gene>
<protein>
    <recommendedName>
        <fullName evidence="1">Methyltransferase domain-containing protein</fullName>
    </recommendedName>
</protein>
<dbReference type="Gene3D" id="3.40.50.150">
    <property type="entry name" value="Vaccinia Virus protein VP39"/>
    <property type="match status" value="1"/>
</dbReference>
<proteinExistence type="predicted"/>
<dbReference type="SUPFAM" id="SSF53335">
    <property type="entry name" value="S-adenosyl-L-methionine-dependent methyltransferases"/>
    <property type="match status" value="1"/>
</dbReference>
<evidence type="ECO:0000313" key="2">
    <source>
        <dbReference type="EMBL" id="SVC77872.1"/>
    </source>
</evidence>
<name>A0A382Q0G7_9ZZZZ</name>
<feature type="domain" description="Methyltransferase" evidence="1">
    <location>
        <begin position="59"/>
        <end position="181"/>
    </location>
</feature>
<dbReference type="EMBL" id="UINC01110393">
    <property type="protein sequence ID" value="SVC77872.1"/>
    <property type="molecule type" value="Genomic_DNA"/>
</dbReference>
<reference evidence="2" key="1">
    <citation type="submission" date="2018-05" db="EMBL/GenBank/DDBJ databases">
        <authorList>
            <person name="Lanie J.A."/>
            <person name="Ng W.-L."/>
            <person name="Kazmierczak K.M."/>
            <person name="Andrzejewski T.M."/>
            <person name="Davidsen T.M."/>
            <person name="Wayne K.J."/>
            <person name="Tettelin H."/>
            <person name="Glass J.I."/>
            <person name="Rusch D."/>
            <person name="Podicherti R."/>
            <person name="Tsui H.-C.T."/>
            <person name="Winkler M.E."/>
        </authorList>
    </citation>
    <scope>NUCLEOTIDE SEQUENCE</scope>
</reference>
<dbReference type="InterPro" id="IPR025714">
    <property type="entry name" value="Methyltranfer_dom"/>
</dbReference>
<dbReference type="AlphaFoldDB" id="A0A382Q0G7"/>
<sequence length="208" mass="24147">MINKDTDNKLPIYKLTSKDKVLKYYDDWTKNAQFNQDMIDWKYTAPVNTVQLLDKYIQDKNIKILDAGCGSGLTGIELKKRGYANIHGVDFSKSMLNLIPHNIYQTVELIDLNEPLKYNDNNFDVIICVGTFTYGHVKARALNEFLRVTNKNGYICFTINEGIYTEYKFDKKINELSKNKSWNVLKLFKSSYIVNKDVDAWLCLAKKN</sequence>
<dbReference type="InterPro" id="IPR029063">
    <property type="entry name" value="SAM-dependent_MTases_sf"/>
</dbReference>
<dbReference type="PANTHER" id="PTHR43591:SF101">
    <property type="entry name" value="METHYLTRANSFERASE-LIKE PROTEIN 27"/>
    <property type="match status" value="1"/>
</dbReference>
<dbReference type="CDD" id="cd02440">
    <property type="entry name" value="AdoMet_MTases"/>
    <property type="match status" value="1"/>
</dbReference>